<accession>A0A1B7KXA6</accession>
<keyword evidence="1" id="KW-0472">Membrane</keyword>
<sequence>MKKFPWNDECLQHTLQQMPMIKDHRSKEEVYRQLVKARKIAWLKAWFLPSLASVVAAMIVVALSVPSLPMKRESEEKAEKPDQRIITLQAEHRSSESRPLLSANEHDDIPSRIVEKEALNGQDIAVVGLPDEQSQVIIPLSVPVKKYESVKRQLETAKTQIDEQTWGVSKRLLNGVTMEPSRESKQVWIVRVSKQNPVFFEGLTSETMFLSSIEETVRWMGGKKIRFFTENKEGMEFSHSGYVRSMKISNKKRAYYLYQRGPAHPIFLVPSSQRFQTFFEALKQMKKDVDASMRSAIPQGVHIERVDVRQDNVVIRFALDSQLDAFPSTYWMVEAILLTAKEFGFRSVTFMGGNVKRIGPYIFGKKIAVPVGPNPIVAISPAK</sequence>
<comment type="caution">
    <text evidence="2">The sequence shown here is derived from an EMBL/GenBank/DDBJ whole genome shotgun (WGS) entry which is preliminary data.</text>
</comment>
<dbReference type="OrthoDB" id="2965336at2"/>
<dbReference type="AlphaFoldDB" id="A0A1B7KXA6"/>
<dbReference type="RefSeq" id="WP_064550117.1">
    <property type="nucleotide sequence ID" value="NZ_LXMA01000001.1"/>
</dbReference>
<keyword evidence="1" id="KW-1133">Transmembrane helix</keyword>
<evidence type="ECO:0000313" key="3">
    <source>
        <dbReference type="Proteomes" id="UP000078290"/>
    </source>
</evidence>
<protein>
    <submittedName>
        <fullName evidence="2">UDP-glucose 6-dehydrogenase</fullName>
    </submittedName>
</protein>
<organism evidence="2 3">
    <name type="scientific">Parageobacillus thermoglucosidasius</name>
    <name type="common">Geobacillus thermoglucosidasius</name>
    <dbReference type="NCBI Taxonomy" id="1426"/>
    <lineage>
        <taxon>Bacteria</taxon>
        <taxon>Bacillati</taxon>
        <taxon>Bacillota</taxon>
        <taxon>Bacilli</taxon>
        <taxon>Bacillales</taxon>
        <taxon>Anoxybacillaceae</taxon>
        <taxon>Parageobacillus</taxon>
    </lineage>
</organism>
<reference evidence="3" key="1">
    <citation type="submission" date="2016-05" db="EMBL/GenBank/DDBJ databases">
        <authorList>
            <person name="Wang W."/>
            <person name="Zhu L."/>
        </authorList>
    </citation>
    <scope>NUCLEOTIDE SEQUENCE [LARGE SCALE GENOMIC DNA]</scope>
    <source>
        <strain evidence="3">W-2</strain>
    </source>
</reference>
<evidence type="ECO:0000313" key="2">
    <source>
        <dbReference type="EMBL" id="OAT74740.1"/>
    </source>
</evidence>
<evidence type="ECO:0000256" key="1">
    <source>
        <dbReference type="SAM" id="Phobius"/>
    </source>
</evidence>
<name>A0A1B7KXA6_PARTM</name>
<keyword evidence="1" id="KW-0812">Transmembrane</keyword>
<gene>
    <name evidence="2" type="ORF">A7K69_03245</name>
</gene>
<dbReference type="Proteomes" id="UP000078290">
    <property type="component" value="Unassembled WGS sequence"/>
</dbReference>
<dbReference type="EMBL" id="LXMA01000001">
    <property type="protein sequence ID" value="OAT74740.1"/>
    <property type="molecule type" value="Genomic_DNA"/>
</dbReference>
<feature type="transmembrane region" description="Helical" evidence="1">
    <location>
        <begin position="46"/>
        <end position="65"/>
    </location>
</feature>
<proteinExistence type="predicted"/>